<comment type="catalytic activity">
    <reaction evidence="2 4">
        <text>L-methionyl-[protein] + [thioredoxin]-disulfide + H2O = L-methionyl-(S)-S-oxide-[protein] + [thioredoxin]-dithiol</text>
        <dbReference type="Rhea" id="RHEA:14217"/>
        <dbReference type="Rhea" id="RHEA-COMP:10698"/>
        <dbReference type="Rhea" id="RHEA-COMP:10700"/>
        <dbReference type="Rhea" id="RHEA-COMP:12313"/>
        <dbReference type="Rhea" id="RHEA-COMP:12315"/>
        <dbReference type="ChEBI" id="CHEBI:15377"/>
        <dbReference type="ChEBI" id="CHEBI:16044"/>
        <dbReference type="ChEBI" id="CHEBI:29950"/>
        <dbReference type="ChEBI" id="CHEBI:44120"/>
        <dbReference type="ChEBI" id="CHEBI:50058"/>
        <dbReference type="EC" id="1.8.4.11"/>
    </reaction>
</comment>
<accession>A0A5B9MP20</accession>
<dbReference type="NCBIfam" id="TIGR00401">
    <property type="entry name" value="msrA"/>
    <property type="match status" value="1"/>
</dbReference>
<dbReference type="GO" id="GO:0033744">
    <property type="term" value="F:L-methionine:thioredoxin-disulfide S-oxidoreductase activity"/>
    <property type="evidence" value="ECO:0007669"/>
    <property type="project" value="RHEA"/>
</dbReference>
<dbReference type="HAMAP" id="MF_01401">
    <property type="entry name" value="MsrA"/>
    <property type="match status" value="1"/>
</dbReference>
<dbReference type="PANTHER" id="PTHR43774">
    <property type="entry name" value="PEPTIDE METHIONINE SULFOXIDE REDUCTASE"/>
    <property type="match status" value="1"/>
</dbReference>
<reference evidence="6 7" key="1">
    <citation type="submission" date="2019-02" db="EMBL/GenBank/DDBJ databases">
        <title>Planctomycetal bacteria perform biofilm scaping via a novel small molecule.</title>
        <authorList>
            <person name="Jeske O."/>
            <person name="Boedeker C."/>
            <person name="Wiegand S."/>
            <person name="Breitling P."/>
            <person name="Kallscheuer N."/>
            <person name="Jogler M."/>
            <person name="Rohde M."/>
            <person name="Petersen J."/>
            <person name="Medema M.H."/>
            <person name="Surup F."/>
            <person name="Jogler C."/>
        </authorList>
    </citation>
    <scope>NUCLEOTIDE SEQUENCE [LARGE SCALE GENOMIC DNA]</scope>
    <source>
        <strain evidence="6 7">Mal15</strain>
    </source>
</reference>
<dbReference type="PANTHER" id="PTHR43774:SF1">
    <property type="entry name" value="PEPTIDE METHIONINE SULFOXIDE REDUCTASE MSRA 2"/>
    <property type="match status" value="1"/>
</dbReference>
<gene>
    <name evidence="6" type="primary">mrsA</name>
    <name evidence="4" type="synonym">msrA</name>
    <name evidence="6" type="ORF">Mal15_55210</name>
</gene>
<feature type="active site" evidence="4">
    <location>
        <position position="80"/>
    </location>
</feature>
<sequence>MVRPCCWRHAWIRDDCWSASDTLLRAIGGDVESESKRTQIMKVNRGRFILLTLLIAHWVVPQAVSADQPERETATFGGGCYWCVEAVFQRIEGVSNVRPGFMGGRTKNPTYQQVLTGRTGHVEVIQFEYDPDVVSYDTLLQVFWRTHDPTTKNRQGPDFGPQYRSVVFAHTDQQREVASEYKRLLNRQQAFKSPIVTTIERSATFYPTDADHQNFFNRNRDNPYCESYIVPKLKKLQTLFPSQLKQGAGTSEKVE</sequence>
<protein>
    <recommendedName>
        <fullName evidence="4">Peptide methionine sulfoxide reductase MsrA</fullName>
        <shortName evidence="4">Protein-methionine-S-oxide reductase</shortName>
        <ecNumber evidence="4">1.8.4.11</ecNumber>
    </recommendedName>
    <alternativeName>
        <fullName evidence="4">Peptide-methionine (S)-S-oxide reductase</fullName>
        <shortName evidence="4">Peptide Met(O) reductase</shortName>
    </alternativeName>
</protein>
<name>A0A5B9MP20_9BACT</name>
<dbReference type="EMBL" id="CP036264">
    <property type="protein sequence ID" value="QEG01445.1"/>
    <property type="molecule type" value="Genomic_DNA"/>
</dbReference>
<feature type="domain" description="Peptide methionine sulphoxide reductase MsrA" evidence="5">
    <location>
        <begin position="73"/>
        <end position="226"/>
    </location>
</feature>
<evidence type="ECO:0000259" key="5">
    <source>
        <dbReference type="Pfam" id="PF01625"/>
    </source>
</evidence>
<dbReference type="Gene3D" id="3.30.1060.10">
    <property type="entry name" value="Peptide methionine sulphoxide reductase MsrA"/>
    <property type="match status" value="1"/>
</dbReference>
<comment type="catalytic activity">
    <reaction evidence="3 4">
        <text>[thioredoxin]-disulfide + L-methionine + H2O = L-methionine (S)-S-oxide + [thioredoxin]-dithiol</text>
        <dbReference type="Rhea" id="RHEA:19993"/>
        <dbReference type="Rhea" id="RHEA-COMP:10698"/>
        <dbReference type="Rhea" id="RHEA-COMP:10700"/>
        <dbReference type="ChEBI" id="CHEBI:15377"/>
        <dbReference type="ChEBI" id="CHEBI:29950"/>
        <dbReference type="ChEBI" id="CHEBI:50058"/>
        <dbReference type="ChEBI" id="CHEBI:57844"/>
        <dbReference type="ChEBI" id="CHEBI:58772"/>
        <dbReference type="EC" id="1.8.4.11"/>
    </reaction>
</comment>
<comment type="function">
    <text evidence="4">Has an important function as a repair enzyme for proteins that have been inactivated by oxidation. Catalyzes the reversible oxidation-reduction of methionine sulfoxide in proteins to methionine.</text>
</comment>
<dbReference type="AlphaFoldDB" id="A0A5B9MP20"/>
<dbReference type="EC" id="1.8.4.11" evidence="4"/>
<evidence type="ECO:0000256" key="1">
    <source>
        <dbReference type="ARBA" id="ARBA00023002"/>
    </source>
</evidence>
<evidence type="ECO:0000256" key="2">
    <source>
        <dbReference type="ARBA" id="ARBA00047806"/>
    </source>
</evidence>
<keyword evidence="7" id="KW-1185">Reference proteome</keyword>
<evidence type="ECO:0000313" key="6">
    <source>
        <dbReference type="EMBL" id="QEG01445.1"/>
    </source>
</evidence>
<dbReference type="SUPFAM" id="SSF55068">
    <property type="entry name" value="Peptide methionine sulfoxide reductase"/>
    <property type="match status" value="1"/>
</dbReference>
<dbReference type="InterPro" id="IPR002569">
    <property type="entry name" value="Met_Sox_Rdtase_MsrA_dom"/>
</dbReference>
<keyword evidence="1 4" id="KW-0560">Oxidoreductase</keyword>
<dbReference type="GO" id="GO:0008113">
    <property type="term" value="F:peptide-methionine (S)-S-oxide reductase activity"/>
    <property type="evidence" value="ECO:0007669"/>
    <property type="project" value="UniProtKB-UniRule"/>
</dbReference>
<evidence type="ECO:0000313" key="7">
    <source>
        <dbReference type="Proteomes" id="UP000321353"/>
    </source>
</evidence>
<dbReference type="Pfam" id="PF01625">
    <property type="entry name" value="PMSR"/>
    <property type="match status" value="1"/>
</dbReference>
<proteinExistence type="inferred from homology"/>
<dbReference type="InterPro" id="IPR036509">
    <property type="entry name" value="Met_Sox_Rdtase_MsrA_sf"/>
</dbReference>
<dbReference type="Proteomes" id="UP000321353">
    <property type="component" value="Chromosome"/>
</dbReference>
<comment type="similarity">
    <text evidence="4">Belongs to the MsrA Met sulfoxide reductase family.</text>
</comment>
<dbReference type="KEGG" id="smam:Mal15_55210"/>
<evidence type="ECO:0000256" key="3">
    <source>
        <dbReference type="ARBA" id="ARBA00048782"/>
    </source>
</evidence>
<evidence type="ECO:0000256" key="4">
    <source>
        <dbReference type="HAMAP-Rule" id="MF_01401"/>
    </source>
</evidence>
<organism evidence="6 7">
    <name type="scientific">Stieleria maiorica</name>
    <dbReference type="NCBI Taxonomy" id="2795974"/>
    <lineage>
        <taxon>Bacteria</taxon>
        <taxon>Pseudomonadati</taxon>
        <taxon>Planctomycetota</taxon>
        <taxon>Planctomycetia</taxon>
        <taxon>Pirellulales</taxon>
        <taxon>Pirellulaceae</taxon>
        <taxon>Stieleria</taxon>
    </lineage>
</organism>